<accession>A0AAE1HR97</accession>
<feature type="coiled-coil region" evidence="1">
    <location>
        <begin position="157"/>
        <end position="184"/>
    </location>
</feature>
<feature type="non-terminal residue" evidence="3">
    <location>
        <position position="1"/>
    </location>
</feature>
<organism evidence="3 4">
    <name type="scientific">Frankliniella fusca</name>
    <dbReference type="NCBI Taxonomy" id="407009"/>
    <lineage>
        <taxon>Eukaryota</taxon>
        <taxon>Metazoa</taxon>
        <taxon>Ecdysozoa</taxon>
        <taxon>Arthropoda</taxon>
        <taxon>Hexapoda</taxon>
        <taxon>Insecta</taxon>
        <taxon>Pterygota</taxon>
        <taxon>Neoptera</taxon>
        <taxon>Paraneoptera</taxon>
        <taxon>Thysanoptera</taxon>
        <taxon>Terebrantia</taxon>
        <taxon>Thripoidea</taxon>
        <taxon>Thripidae</taxon>
        <taxon>Frankliniella</taxon>
    </lineage>
</organism>
<comment type="caution">
    <text evidence="3">The sequence shown here is derived from an EMBL/GenBank/DDBJ whole genome shotgun (WGS) entry which is preliminary data.</text>
</comment>
<proteinExistence type="predicted"/>
<dbReference type="EMBL" id="JAHWGI010001227">
    <property type="protein sequence ID" value="KAK3925351.1"/>
    <property type="molecule type" value="Genomic_DNA"/>
</dbReference>
<dbReference type="Proteomes" id="UP001219518">
    <property type="component" value="Unassembled WGS sequence"/>
</dbReference>
<sequence length="216" mass="22786">MGAIPEPGPSRPASSGQPALLHGHGHGPDPDGEGEDLPLVVASRIISGADQLERRLSQKQEAVLQRRARLATLRGQLRDQVAVTEGAALEALVTRARLRGAERAILAASSLLHQGVPGDRDQDAGRLRDAARRAAAEAQVRVELLEDPGVLALRRRTDALAVLLDRAAAELDVLEEQHRAVSEAAVAAAAAAAAEGCAPGRDLQLEQLEARWPQLA</sequence>
<protein>
    <submittedName>
        <fullName evidence="3">Bromodomain and WD repeat-containing protein 1</fullName>
    </submittedName>
</protein>
<gene>
    <name evidence="3" type="ORF">KUF71_013558</name>
</gene>
<feature type="region of interest" description="Disordered" evidence="2">
    <location>
        <begin position="1"/>
        <end position="36"/>
    </location>
</feature>
<evidence type="ECO:0000313" key="4">
    <source>
        <dbReference type="Proteomes" id="UP001219518"/>
    </source>
</evidence>
<dbReference type="AlphaFoldDB" id="A0AAE1HR97"/>
<name>A0AAE1HR97_9NEOP</name>
<reference evidence="3" key="1">
    <citation type="submission" date="2021-07" db="EMBL/GenBank/DDBJ databases">
        <authorList>
            <person name="Catto M.A."/>
            <person name="Jacobson A."/>
            <person name="Kennedy G."/>
            <person name="Labadie P."/>
            <person name="Hunt B.G."/>
            <person name="Srinivasan R."/>
        </authorList>
    </citation>
    <scope>NUCLEOTIDE SEQUENCE</scope>
    <source>
        <strain evidence="3">PL_HMW_Pooled</strain>
        <tissue evidence="3">Head</tissue>
    </source>
</reference>
<keyword evidence="4" id="KW-1185">Reference proteome</keyword>
<evidence type="ECO:0000256" key="2">
    <source>
        <dbReference type="SAM" id="MobiDB-lite"/>
    </source>
</evidence>
<keyword evidence="1" id="KW-0175">Coiled coil</keyword>
<evidence type="ECO:0000313" key="3">
    <source>
        <dbReference type="EMBL" id="KAK3925351.1"/>
    </source>
</evidence>
<reference evidence="3" key="2">
    <citation type="journal article" date="2023" name="BMC Genomics">
        <title>Pest status, molecular evolution, and epigenetic factors derived from the genome assembly of Frankliniella fusca, a thysanopteran phytovirus vector.</title>
        <authorList>
            <person name="Catto M.A."/>
            <person name="Labadie P.E."/>
            <person name="Jacobson A.L."/>
            <person name="Kennedy G.G."/>
            <person name="Srinivasan R."/>
            <person name="Hunt B.G."/>
        </authorList>
    </citation>
    <scope>NUCLEOTIDE SEQUENCE</scope>
    <source>
        <strain evidence="3">PL_HMW_Pooled</strain>
    </source>
</reference>
<feature type="compositionally biased region" description="Pro residues" evidence="2">
    <location>
        <begin position="1"/>
        <end position="10"/>
    </location>
</feature>
<evidence type="ECO:0000256" key="1">
    <source>
        <dbReference type="SAM" id="Coils"/>
    </source>
</evidence>